<dbReference type="EMBL" id="CAXKWB010002231">
    <property type="protein sequence ID" value="CAL4066429.1"/>
    <property type="molecule type" value="Genomic_DNA"/>
</dbReference>
<keyword evidence="9" id="KW-1185">Reference proteome</keyword>
<dbReference type="InterPro" id="IPR017423">
    <property type="entry name" value="TRM6"/>
</dbReference>
<gene>
    <name evidence="8" type="ORF">MNOR_LOCUS5676</name>
</gene>
<dbReference type="GO" id="GO:0030488">
    <property type="term" value="P:tRNA methylation"/>
    <property type="evidence" value="ECO:0007669"/>
    <property type="project" value="InterPro"/>
</dbReference>
<feature type="region of interest" description="Disordered" evidence="7">
    <location>
        <begin position="229"/>
        <end position="277"/>
    </location>
</feature>
<dbReference type="InterPro" id="IPR029063">
    <property type="entry name" value="SAM-dependent_MTases_sf"/>
</dbReference>
<name>A0AAV2PWT6_MEGNR</name>
<feature type="compositionally biased region" description="Acidic residues" evidence="7">
    <location>
        <begin position="257"/>
        <end position="269"/>
    </location>
</feature>
<dbReference type="GO" id="GO:0005634">
    <property type="term" value="C:nucleus"/>
    <property type="evidence" value="ECO:0007669"/>
    <property type="project" value="UniProtKB-SubCell"/>
</dbReference>
<dbReference type="SUPFAM" id="SSF53335">
    <property type="entry name" value="S-adenosyl-L-methionine-dependent methyltransferases"/>
    <property type="match status" value="1"/>
</dbReference>
<dbReference type="Pfam" id="PF04189">
    <property type="entry name" value="Gcd10p"/>
    <property type="match status" value="1"/>
</dbReference>
<sequence>MDAVLGTTFGSSFKMKKGIKNNVHDLDKVSPEILLTRQAECIDIESGLDNRNLNDDGTSQKLSREEISSLISSATSGKEVVQTLTENSKTFKDKTKFSQEKYLKKKQRKYDELVTIHAPSVRLLCDMYYIQDPMQVCNLRIDSLAQLLSYSNVQAGGRYAVFEDGTKGLVTAAMLQRMGTQGNLVQLNHKGQPQRQTVDLMNLTAQEMEVLSFLHIGYLPNRKIANEDTTNGEIRKQEAENEKMDEESKVDERLEGPSDECMMEEQNQDEEVKRNVDPTKPRRWARNVYKDRALSAKVLLGGIEGLVIAGRSDPKSVFLGLFEYLKPGFPFVIFSPYKESLVDAYMTIKNAGGSNLKLSETWLRQYQVLPHRTHPEVNMSGGGGYLLCGVKVCNQI</sequence>
<feature type="compositionally biased region" description="Basic and acidic residues" evidence="7">
    <location>
        <begin position="233"/>
        <end position="256"/>
    </location>
</feature>
<reference evidence="8 9" key="1">
    <citation type="submission" date="2024-05" db="EMBL/GenBank/DDBJ databases">
        <authorList>
            <person name="Wallberg A."/>
        </authorList>
    </citation>
    <scope>NUCLEOTIDE SEQUENCE [LARGE SCALE GENOMIC DNA]</scope>
</reference>
<evidence type="ECO:0000256" key="6">
    <source>
        <dbReference type="ARBA" id="ARBA00032319"/>
    </source>
</evidence>
<dbReference type="AlphaFoldDB" id="A0AAV2PWT6"/>
<evidence type="ECO:0000313" key="8">
    <source>
        <dbReference type="EMBL" id="CAL4066429.1"/>
    </source>
</evidence>
<proteinExistence type="inferred from homology"/>
<organism evidence="8 9">
    <name type="scientific">Meganyctiphanes norvegica</name>
    <name type="common">Northern krill</name>
    <name type="synonym">Thysanopoda norvegica</name>
    <dbReference type="NCBI Taxonomy" id="48144"/>
    <lineage>
        <taxon>Eukaryota</taxon>
        <taxon>Metazoa</taxon>
        <taxon>Ecdysozoa</taxon>
        <taxon>Arthropoda</taxon>
        <taxon>Crustacea</taxon>
        <taxon>Multicrustacea</taxon>
        <taxon>Malacostraca</taxon>
        <taxon>Eumalacostraca</taxon>
        <taxon>Eucarida</taxon>
        <taxon>Euphausiacea</taxon>
        <taxon>Euphausiidae</taxon>
        <taxon>Meganyctiphanes</taxon>
    </lineage>
</organism>
<dbReference type="GO" id="GO:0031515">
    <property type="term" value="C:tRNA (m1A) methyltransferase complex"/>
    <property type="evidence" value="ECO:0007669"/>
    <property type="project" value="InterPro"/>
</dbReference>
<evidence type="ECO:0000313" key="9">
    <source>
        <dbReference type="Proteomes" id="UP001497623"/>
    </source>
</evidence>
<comment type="similarity">
    <text evidence="2">Belongs to the TRM6/GCD10 family.</text>
</comment>
<accession>A0AAV2PWT6</accession>
<evidence type="ECO:0000256" key="2">
    <source>
        <dbReference type="ARBA" id="ARBA00008320"/>
    </source>
</evidence>
<dbReference type="Gene3D" id="3.40.50.150">
    <property type="entry name" value="Vaccinia Virus protein VP39"/>
    <property type="match status" value="1"/>
</dbReference>
<evidence type="ECO:0000256" key="4">
    <source>
        <dbReference type="ARBA" id="ARBA00022694"/>
    </source>
</evidence>
<dbReference type="Proteomes" id="UP001497623">
    <property type="component" value="Unassembled WGS sequence"/>
</dbReference>
<comment type="caution">
    <text evidence="8">The sequence shown here is derived from an EMBL/GenBank/DDBJ whole genome shotgun (WGS) entry which is preliminary data.</text>
</comment>
<evidence type="ECO:0000256" key="1">
    <source>
        <dbReference type="ARBA" id="ARBA00004123"/>
    </source>
</evidence>
<comment type="subcellular location">
    <subcellularLocation>
        <location evidence="1">Nucleus</location>
    </subcellularLocation>
</comment>
<keyword evidence="5" id="KW-0539">Nucleus</keyword>
<keyword evidence="4" id="KW-0819">tRNA processing</keyword>
<dbReference type="PANTHER" id="PTHR12945">
    <property type="entry name" value="TRANSLATION INITIATION FACTOR EIF3-RELATED"/>
    <property type="match status" value="1"/>
</dbReference>
<evidence type="ECO:0000256" key="3">
    <source>
        <dbReference type="ARBA" id="ARBA00021704"/>
    </source>
</evidence>
<protein>
    <recommendedName>
        <fullName evidence="3">tRNA (adenine(58)-N(1))-methyltransferase non-catalytic subunit TRM6</fullName>
    </recommendedName>
    <alternativeName>
        <fullName evidence="6">tRNA(m1A58)-methyltransferase subunit TRM6</fullName>
    </alternativeName>
</protein>
<dbReference type="PANTHER" id="PTHR12945:SF0">
    <property type="entry name" value="TRNA (ADENINE(58)-N(1))-METHYLTRANSFERASE NON-CATALYTIC SUBUNIT TRM6"/>
    <property type="match status" value="1"/>
</dbReference>
<evidence type="ECO:0000256" key="7">
    <source>
        <dbReference type="SAM" id="MobiDB-lite"/>
    </source>
</evidence>
<evidence type="ECO:0000256" key="5">
    <source>
        <dbReference type="ARBA" id="ARBA00023242"/>
    </source>
</evidence>